<comment type="cofactor">
    <cofactor evidence="1 13">
        <name>Zn(2+)</name>
        <dbReference type="ChEBI" id="CHEBI:29105"/>
    </cofactor>
</comment>
<reference evidence="16" key="1">
    <citation type="thesis" date="2020" institute="ProQuest LLC" country="789 East Eisenhower Parkway, Ann Arbor, MI, USA">
        <title>Comparative Genomics and Chromosome Evolution.</title>
        <authorList>
            <person name="Mudd A.B."/>
        </authorList>
    </citation>
    <scope>NUCLEOTIDE SEQUENCE</scope>
    <source>
        <strain evidence="16">237g6f4</strain>
        <tissue evidence="16">Blood</tissue>
    </source>
</reference>
<dbReference type="PROSITE" id="PS51828">
    <property type="entry name" value="PTX_2"/>
    <property type="match status" value="1"/>
</dbReference>
<feature type="domain" description="Alpha-carbonic anhydrase" evidence="14">
    <location>
        <begin position="25"/>
        <end position="283"/>
    </location>
</feature>
<comment type="caution">
    <text evidence="16">The sequence shown here is derived from an EMBL/GenBank/DDBJ whole genome shotgun (WGS) entry which is preliminary data.</text>
</comment>
<evidence type="ECO:0000259" key="14">
    <source>
        <dbReference type="PROSITE" id="PS51144"/>
    </source>
</evidence>
<dbReference type="SMART" id="SM00159">
    <property type="entry name" value="PTX"/>
    <property type="match status" value="1"/>
</dbReference>
<evidence type="ECO:0000256" key="3">
    <source>
        <dbReference type="ARBA" id="ARBA00010718"/>
    </source>
</evidence>
<dbReference type="InterPro" id="IPR018338">
    <property type="entry name" value="Carbonic_anhydrase_a-class_CS"/>
</dbReference>
<dbReference type="InterPro" id="IPR001759">
    <property type="entry name" value="PTX_dom"/>
</dbReference>
<dbReference type="SUPFAM" id="SSF51069">
    <property type="entry name" value="Carbonic anhydrase"/>
    <property type="match status" value="1"/>
</dbReference>
<dbReference type="PRINTS" id="PR00895">
    <property type="entry name" value="PENTAXIN"/>
</dbReference>
<keyword evidence="7" id="KW-1015">Disulfide bond</keyword>
<keyword evidence="5 13" id="KW-0479">Metal-binding</keyword>
<comment type="function">
    <text evidence="10">Reversible hydration of carbon dioxide. Its role in saliva is unknown.</text>
</comment>
<evidence type="ECO:0000256" key="10">
    <source>
        <dbReference type="ARBA" id="ARBA00025355"/>
    </source>
</evidence>
<dbReference type="InterPro" id="IPR001148">
    <property type="entry name" value="CA_dom"/>
</dbReference>
<evidence type="ECO:0000313" key="17">
    <source>
        <dbReference type="Proteomes" id="UP000824782"/>
    </source>
</evidence>
<keyword evidence="13" id="KW-0732">Signal</keyword>
<dbReference type="EC" id="4.2.1.1" evidence="13"/>
<comment type="caution">
    <text evidence="12">Lacks conserved residue(s) required for the propagation of feature annotation.</text>
</comment>
<evidence type="ECO:0000256" key="8">
    <source>
        <dbReference type="ARBA" id="ARBA00023180"/>
    </source>
</evidence>
<dbReference type="EMBL" id="WNYA01000006">
    <property type="protein sequence ID" value="KAG8569092.1"/>
    <property type="molecule type" value="Genomic_DNA"/>
</dbReference>
<dbReference type="GO" id="GO:0005615">
    <property type="term" value="C:extracellular space"/>
    <property type="evidence" value="ECO:0007669"/>
    <property type="project" value="TreeGrafter"/>
</dbReference>
<gene>
    <name evidence="16" type="ORF">GDO81_014260</name>
</gene>
<dbReference type="GO" id="GO:0004089">
    <property type="term" value="F:carbonate dehydratase activity"/>
    <property type="evidence" value="ECO:0007669"/>
    <property type="project" value="UniProtKB-UniRule"/>
</dbReference>
<dbReference type="SUPFAM" id="SSF49899">
    <property type="entry name" value="Concanavalin A-like lectins/glucanases"/>
    <property type="match status" value="1"/>
</dbReference>
<feature type="signal peptide" evidence="13">
    <location>
        <begin position="1"/>
        <end position="22"/>
    </location>
</feature>
<dbReference type="InterPro" id="IPR023561">
    <property type="entry name" value="Carbonic_anhydrase_a-class"/>
</dbReference>
<keyword evidence="4" id="KW-0964">Secreted</keyword>
<evidence type="ECO:0000256" key="11">
    <source>
        <dbReference type="ARBA" id="ARBA00048348"/>
    </source>
</evidence>
<organism evidence="16 17">
    <name type="scientific">Engystomops pustulosus</name>
    <name type="common">Tungara frog</name>
    <name type="synonym">Physalaemus pustulosus</name>
    <dbReference type="NCBI Taxonomy" id="76066"/>
    <lineage>
        <taxon>Eukaryota</taxon>
        <taxon>Metazoa</taxon>
        <taxon>Chordata</taxon>
        <taxon>Craniata</taxon>
        <taxon>Vertebrata</taxon>
        <taxon>Euteleostomi</taxon>
        <taxon>Amphibia</taxon>
        <taxon>Batrachia</taxon>
        <taxon>Anura</taxon>
        <taxon>Neobatrachia</taxon>
        <taxon>Hyloidea</taxon>
        <taxon>Leptodactylidae</taxon>
        <taxon>Leiuperinae</taxon>
        <taxon>Engystomops</taxon>
    </lineage>
</organism>
<dbReference type="PROSITE" id="PS00162">
    <property type="entry name" value="ALPHA_CA_1"/>
    <property type="match status" value="1"/>
</dbReference>
<evidence type="ECO:0000256" key="1">
    <source>
        <dbReference type="ARBA" id="ARBA00001947"/>
    </source>
</evidence>
<sequence length="527" mass="59796">MEKTSLRTLYVILSVCVVICSAHVVEWTYQEGEVDEANWGKKYPLCAATHQSPIDIQKKKVVYNPELGPLNLEGYEGPLHGHFRFSNNGHSVQIELPSTMKITRGLPHVYTAVQMHLHWGGLDLETSGSEHTVDGMRYMAELHIVHYNSELYKTFDEAKDKPNGLAVLAFLYVDGNFENTYYSEVISRLAKIRYAGQETILKTVDPLAMLPEDLDRYYRYQGSLTTPPCTENVLWTVYDTHIILSHNQIKLLEGTLLDWHNNTLRNDYRHAQPLNDRVVESSFKVKLSKETCQQEITTKLTLIETELLDVKRKVVTEPSKGRLGSSTVPHYPLFYFSKNHPAAHVEVSLSKPLELTEFTLCVWVRTKHEGNHKVFSYSTMNSDNELVLSIGTSIYLWIGGESVDFNIHHTSEDWVHYCVRWESSSGRSELWVSGLHGKEKILRKGYAIKPGGVVLLAKDRFDLLGLFNNSFFGRLSQLHLWSRLLSGPEISSLSKCQMTGLKGDVISWGETTMTVTGGVILEPDNSC</sequence>
<dbReference type="PANTHER" id="PTHR18952:SF110">
    <property type="entry name" value="CARBONIC ANHYDRASE 6"/>
    <property type="match status" value="1"/>
</dbReference>
<dbReference type="FunFam" id="3.10.200.10:FF:000003">
    <property type="entry name" value="Carbonic anhydrase 12"/>
    <property type="match status" value="1"/>
</dbReference>
<evidence type="ECO:0000256" key="6">
    <source>
        <dbReference type="ARBA" id="ARBA00022833"/>
    </source>
</evidence>
<name>A0AAV7B9I2_ENGPU</name>
<comment type="catalytic activity">
    <reaction evidence="11 13">
        <text>hydrogencarbonate + H(+) = CO2 + H2O</text>
        <dbReference type="Rhea" id="RHEA:10748"/>
        <dbReference type="ChEBI" id="CHEBI:15377"/>
        <dbReference type="ChEBI" id="CHEBI:15378"/>
        <dbReference type="ChEBI" id="CHEBI:16526"/>
        <dbReference type="ChEBI" id="CHEBI:17544"/>
        <dbReference type="EC" id="4.2.1.1"/>
    </reaction>
</comment>
<dbReference type="Proteomes" id="UP000824782">
    <property type="component" value="Unassembled WGS sequence"/>
</dbReference>
<evidence type="ECO:0000259" key="15">
    <source>
        <dbReference type="PROSITE" id="PS51828"/>
    </source>
</evidence>
<comment type="similarity">
    <text evidence="3 13">Belongs to the alpha-carbonic anhydrase family.</text>
</comment>
<evidence type="ECO:0000256" key="2">
    <source>
        <dbReference type="ARBA" id="ARBA00004613"/>
    </source>
</evidence>
<feature type="chain" id="PRO_5043092779" description="Carbonic anhydrase" evidence="13">
    <location>
        <begin position="23"/>
        <end position="527"/>
    </location>
</feature>
<dbReference type="PROSITE" id="PS51144">
    <property type="entry name" value="ALPHA_CA_2"/>
    <property type="match status" value="1"/>
</dbReference>
<keyword evidence="6 13" id="KW-0862">Zinc</keyword>
<dbReference type="PANTHER" id="PTHR18952">
    <property type="entry name" value="CARBONIC ANHYDRASE"/>
    <property type="match status" value="1"/>
</dbReference>
<feature type="domain" description="Pentraxin (PTX)" evidence="15">
    <location>
        <begin position="330"/>
        <end position="527"/>
    </location>
</feature>
<evidence type="ECO:0000256" key="12">
    <source>
        <dbReference type="PROSITE-ProRule" id="PRU01172"/>
    </source>
</evidence>
<evidence type="ECO:0000256" key="9">
    <source>
        <dbReference type="ARBA" id="ARBA00023239"/>
    </source>
</evidence>
<dbReference type="Pfam" id="PF00194">
    <property type="entry name" value="Carb_anhydrase"/>
    <property type="match status" value="1"/>
</dbReference>
<keyword evidence="8" id="KW-0325">Glycoprotein</keyword>
<evidence type="ECO:0000256" key="7">
    <source>
        <dbReference type="ARBA" id="ARBA00023157"/>
    </source>
</evidence>
<evidence type="ECO:0000256" key="13">
    <source>
        <dbReference type="RuleBase" id="RU367011"/>
    </source>
</evidence>
<dbReference type="Gene3D" id="3.10.200.10">
    <property type="entry name" value="Alpha carbonic anhydrase"/>
    <property type="match status" value="1"/>
</dbReference>
<keyword evidence="17" id="KW-1185">Reference proteome</keyword>
<comment type="subcellular location">
    <subcellularLocation>
        <location evidence="2">Secreted</location>
    </subcellularLocation>
</comment>
<keyword evidence="9 13" id="KW-0456">Lyase</keyword>
<dbReference type="GO" id="GO:0008270">
    <property type="term" value="F:zinc ion binding"/>
    <property type="evidence" value="ECO:0007669"/>
    <property type="project" value="UniProtKB-UniRule"/>
</dbReference>
<protein>
    <recommendedName>
        <fullName evidence="13">Carbonic anhydrase</fullName>
        <ecNumber evidence="13">4.2.1.1</ecNumber>
    </recommendedName>
</protein>
<dbReference type="InterPro" id="IPR036398">
    <property type="entry name" value="CA_dom_sf"/>
</dbReference>
<evidence type="ECO:0000256" key="5">
    <source>
        <dbReference type="ARBA" id="ARBA00022723"/>
    </source>
</evidence>
<dbReference type="AlphaFoldDB" id="A0AAV7B9I2"/>
<dbReference type="Gene3D" id="2.60.120.200">
    <property type="match status" value="1"/>
</dbReference>
<dbReference type="Pfam" id="PF00354">
    <property type="entry name" value="Pentaxin"/>
    <property type="match status" value="1"/>
</dbReference>
<evidence type="ECO:0000313" key="16">
    <source>
        <dbReference type="EMBL" id="KAG8569092.1"/>
    </source>
</evidence>
<evidence type="ECO:0000256" key="4">
    <source>
        <dbReference type="ARBA" id="ARBA00022525"/>
    </source>
</evidence>
<accession>A0AAV7B9I2</accession>
<proteinExistence type="inferred from homology"/>
<dbReference type="InterPro" id="IPR013320">
    <property type="entry name" value="ConA-like_dom_sf"/>
</dbReference>
<dbReference type="SMART" id="SM01057">
    <property type="entry name" value="Carb_anhydrase"/>
    <property type="match status" value="1"/>
</dbReference>